<keyword evidence="5 8" id="KW-0378">Hydrolase</keyword>
<keyword evidence="11" id="KW-1185">Reference proteome</keyword>
<dbReference type="GO" id="GO:0090729">
    <property type="term" value="F:toxin activity"/>
    <property type="evidence" value="ECO:0007669"/>
    <property type="project" value="UniProtKB-KW"/>
</dbReference>
<sequence>MIIDTSALIAVLTDEEGRDAFLDAIIAERGGIPAPARVEFLRVAGNQRFGLREKAKEMLASFERGGCATLAFTADHAQIAIEAEPRYGSGNGNGGPLNLLDLMVYAVAKERGEPLLCTGKDFAATDVILHEASRSW</sequence>
<dbReference type="GO" id="GO:0000287">
    <property type="term" value="F:magnesium ion binding"/>
    <property type="evidence" value="ECO:0007669"/>
    <property type="project" value="UniProtKB-UniRule"/>
</dbReference>
<dbReference type="EC" id="3.1.-.-" evidence="8"/>
<dbReference type="AlphaFoldDB" id="A0A246JZI5"/>
<dbReference type="InterPro" id="IPR002716">
    <property type="entry name" value="PIN_dom"/>
</dbReference>
<evidence type="ECO:0000256" key="7">
    <source>
        <dbReference type="ARBA" id="ARBA00038093"/>
    </source>
</evidence>
<dbReference type="Proteomes" id="UP000197361">
    <property type="component" value="Unassembled WGS sequence"/>
</dbReference>
<dbReference type="SUPFAM" id="SSF88723">
    <property type="entry name" value="PIN domain-like"/>
    <property type="match status" value="1"/>
</dbReference>
<evidence type="ECO:0000313" key="10">
    <source>
        <dbReference type="EMBL" id="OWQ98672.1"/>
    </source>
</evidence>
<name>A0A246JZI5_9SPHN</name>
<dbReference type="GO" id="GO:0016787">
    <property type="term" value="F:hydrolase activity"/>
    <property type="evidence" value="ECO:0007669"/>
    <property type="project" value="UniProtKB-KW"/>
</dbReference>
<evidence type="ECO:0000313" key="11">
    <source>
        <dbReference type="Proteomes" id="UP000197361"/>
    </source>
</evidence>
<dbReference type="CDD" id="cd09871">
    <property type="entry name" value="PIN_MtVapC28-VapC30-like"/>
    <property type="match status" value="1"/>
</dbReference>
<gene>
    <name evidence="8" type="primary">vapC</name>
    <name evidence="10" type="ORF">CDQ92_00120</name>
</gene>
<evidence type="ECO:0000256" key="3">
    <source>
        <dbReference type="ARBA" id="ARBA00022722"/>
    </source>
</evidence>
<dbReference type="EMBL" id="NISK01000001">
    <property type="protein sequence ID" value="OWQ98672.1"/>
    <property type="molecule type" value="Genomic_DNA"/>
</dbReference>
<dbReference type="Gene3D" id="3.40.50.1010">
    <property type="entry name" value="5'-nuclease"/>
    <property type="match status" value="1"/>
</dbReference>
<protein>
    <recommendedName>
        <fullName evidence="8">Ribonuclease VapC</fullName>
        <shortName evidence="8">RNase VapC</shortName>
        <ecNumber evidence="8">3.1.-.-</ecNumber>
    </recommendedName>
    <alternativeName>
        <fullName evidence="8">Toxin VapC</fullName>
    </alternativeName>
</protein>
<dbReference type="PANTHER" id="PTHR33653:SF1">
    <property type="entry name" value="RIBONUCLEASE VAPC2"/>
    <property type="match status" value="1"/>
</dbReference>
<evidence type="ECO:0000256" key="8">
    <source>
        <dbReference type="HAMAP-Rule" id="MF_00265"/>
    </source>
</evidence>
<accession>A0A246JZI5</accession>
<comment type="similarity">
    <text evidence="7 8">Belongs to the PINc/VapC protein family.</text>
</comment>
<evidence type="ECO:0000256" key="4">
    <source>
        <dbReference type="ARBA" id="ARBA00022723"/>
    </source>
</evidence>
<organism evidence="10 11">
    <name type="scientific">Sphingopyxis bauzanensis</name>
    <dbReference type="NCBI Taxonomy" id="651663"/>
    <lineage>
        <taxon>Bacteria</taxon>
        <taxon>Pseudomonadati</taxon>
        <taxon>Pseudomonadota</taxon>
        <taxon>Alphaproteobacteria</taxon>
        <taxon>Sphingomonadales</taxon>
        <taxon>Sphingomonadaceae</taxon>
        <taxon>Sphingopyxis</taxon>
    </lineage>
</organism>
<dbReference type="Pfam" id="PF01850">
    <property type="entry name" value="PIN"/>
    <property type="match status" value="1"/>
</dbReference>
<keyword evidence="2 8" id="KW-1277">Toxin-antitoxin system</keyword>
<comment type="cofactor">
    <cofactor evidence="1 8">
        <name>Mg(2+)</name>
        <dbReference type="ChEBI" id="CHEBI:18420"/>
    </cofactor>
</comment>
<dbReference type="GO" id="GO:0004540">
    <property type="term" value="F:RNA nuclease activity"/>
    <property type="evidence" value="ECO:0007669"/>
    <property type="project" value="InterPro"/>
</dbReference>
<feature type="binding site" evidence="8">
    <location>
        <position position="101"/>
    </location>
    <ligand>
        <name>Mg(2+)</name>
        <dbReference type="ChEBI" id="CHEBI:18420"/>
    </ligand>
</feature>
<evidence type="ECO:0000256" key="6">
    <source>
        <dbReference type="ARBA" id="ARBA00022842"/>
    </source>
</evidence>
<evidence type="ECO:0000259" key="9">
    <source>
        <dbReference type="Pfam" id="PF01850"/>
    </source>
</evidence>
<feature type="binding site" evidence="8">
    <location>
        <position position="4"/>
    </location>
    <ligand>
        <name>Mg(2+)</name>
        <dbReference type="ChEBI" id="CHEBI:18420"/>
    </ligand>
</feature>
<dbReference type="HAMAP" id="MF_00265">
    <property type="entry name" value="VapC_Nob1"/>
    <property type="match status" value="1"/>
</dbReference>
<reference evidence="10 11" key="1">
    <citation type="journal article" date="2010" name="Int. J. Syst. Evol. Microbiol.">
        <title>Sphingopyxis bauzanensis sp. nov., a psychrophilic bacterium isolated from soil.</title>
        <authorList>
            <person name="Zhang D.C."/>
            <person name="Liu H.C."/>
            <person name="Xin Y.H."/>
            <person name="Zhou Y.G."/>
            <person name="Schinner F."/>
            <person name="Margesin R."/>
        </authorList>
    </citation>
    <scope>NUCLEOTIDE SEQUENCE [LARGE SCALE GENOMIC DNA]</scope>
    <source>
        <strain evidence="10 11">DSM 22271</strain>
    </source>
</reference>
<dbReference type="InterPro" id="IPR022907">
    <property type="entry name" value="VapC_family"/>
</dbReference>
<dbReference type="RefSeq" id="WP_088439004.1">
    <property type="nucleotide sequence ID" value="NZ_BMMC01000020.1"/>
</dbReference>
<evidence type="ECO:0000256" key="5">
    <source>
        <dbReference type="ARBA" id="ARBA00022801"/>
    </source>
</evidence>
<keyword evidence="8" id="KW-0800">Toxin</keyword>
<comment type="function">
    <text evidence="8">Toxic component of a toxin-antitoxin (TA) system. An RNase.</text>
</comment>
<keyword evidence="3 8" id="KW-0540">Nuclease</keyword>
<evidence type="ECO:0000256" key="1">
    <source>
        <dbReference type="ARBA" id="ARBA00001946"/>
    </source>
</evidence>
<keyword evidence="4 8" id="KW-0479">Metal-binding</keyword>
<proteinExistence type="inferred from homology"/>
<evidence type="ECO:0000256" key="2">
    <source>
        <dbReference type="ARBA" id="ARBA00022649"/>
    </source>
</evidence>
<dbReference type="InterPro" id="IPR029060">
    <property type="entry name" value="PIN-like_dom_sf"/>
</dbReference>
<dbReference type="InterPro" id="IPR050556">
    <property type="entry name" value="Type_II_TA_system_RNase"/>
</dbReference>
<keyword evidence="6 8" id="KW-0460">Magnesium</keyword>
<dbReference type="PANTHER" id="PTHR33653">
    <property type="entry name" value="RIBONUCLEASE VAPC2"/>
    <property type="match status" value="1"/>
</dbReference>
<dbReference type="OrthoDB" id="32625at2"/>
<comment type="caution">
    <text evidence="10">The sequence shown here is derived from an EMBL/GenBank/DDBJ whole genome shotgun (WGS) entry which is preliminary data.</text>
</comment>
<feature type="domain" description="PIN" evidence="9">
    <location>
        <begin position="1"/>
        <end position="126"/>
    </location>
</feature>